<dbReference type="Proteomes" id="UP000676565">
    <property type="component" value="Unassembled WGS sequence"/>
</dbReference>
<accession>A0ABS5BSX1</accession>
<sequence length="313" mass="32955">MNLRVTAQSRTGDAIANIRTRSAELAKFQDQVSSGVRIKRASDDPGAYPQLARAKSASARLDSYSQSISASTATLNAGVSALQDVTDVLTQARQIAIEGASADTAGEPANREALATQVDGLINRALQTLNARPDGQTLFAGTATDTAPFRVATTDAAGRPATIAYDGSTDRARTITGRNTTTDTRYVGSEVFQQPGADTFASLIALRDELRNNPSTGPAYSQAMNQRLTDLDAARTAIGQTTGEQASNLATLESQGTVVSNAKLDSDSRVNELVVTDFPMAIVKIQEQKTALDAIYAVTAQLADPGLLDFIGR</sequence>
<dbReference type="PANTHER" id="PTHR42792:SF1">
    <property type="entry name" value="FLAGELLAR HOOK-ASSOCIATED PROTEIN 3"/>
    <property type="match status" value="1"/>
</dbReference>
<dbReference type="EMBL" id="JAGKQQ010000001">
    <property type="protein sequence ID" value="MBP3956821.1"/>
    <property type="molecule type" value="Genomic_DNA"/>
</dbReference>
<feature type="domain" description="Flagellin N-terminal" evidence="1">
    <location>
        <begin position="15"/>
        <end position="144"/>
    </location>
</feature>
<dbReference type="PANTHER" id="PTHR42792">
    <property type="entry name" value="FLAGELLIN"/>
    <property type="match status" value="1"/>
</dbReference>
<name>A0ABS5BSX1_9BACT</name>
<dbReference type="SUPFAM" id="SSF64518">
    <property type="entry name" value="Phase 1 flagellin"/>
    <property type="match status" value="1"/>
</dbReference>
<dbReference type="InterPro" id="IPR001492">
    <property type="entry name" value="Flagellin"/>
</dbReference>
<evidence type="ECO:0000313" key="2">
    <source>
        <dbReference type="EMBL" id="MBP3956821.1"/>
    </source>
</evidence>
<gene>
    <name evidence="2" type="ORF">J8F10_16225</name>
</gene>
<dbReference type="Gene3D" id="1.20.1330.10">
    <property type="entry name" value="f41 fragment of flagellin, N-terminal domain"/>
    <property type="match status" value="1"/>
</dbReference>
<organism evidence="2 3">
    <name type="scientific">Gemmata palustris</name>
    <dbReference type="NCBI Taxonomy" id="2822762"/>
    <lineage>
        <taxon>Bacteria</taxon>
        <taxon>Pseudomonadati</taxon>
        <taxon>Planctomycetota</taxon>
        <taxon>Planctomycetia</taxon>
        <taxon>Gemmatales</taxon>
        <taxon>Gemmataceae</taxon>
        <taxon>Gemmata</taxon>
    </lineage>
</organism>
<keyword evidence="3" id="KW-1185">Reference proteome</keyword>
<proteinExistence type="predicted"/>
<protein>
    <recommendedName>
        <fullName evidence="1">Flagellin N-terminal domain-containing protein</fullName>
    </recommendedName>
</protein>
<evidence type="ECO:0000313" key="3">
    <source>
        <dbReference type="Proteomes" id="UP000676565"/>
    </source>
</evidence>
<dbReference type="RefSeq" id="WP_210655305.1">
    <property type="nucleotide sequence ID" value="NZ_JAGKQQ010000001.1"/>
</dbReference>
<evidence type="ECO:0000259" key="1">
    <source>
        <dbReference type="Pfam" id="PF00669"/>
    </source>
</evidence>
<comment type="caution">
    <text evidence="2">The sequence shown here is derived from an EMBL/GenBank/DDBJ whole genome shotgun (WGS) entry which is preliminary data.</text>
</comment>
<reference evidence="2 3" key="1">
    <citation type="submission" date="2021-04" db="EMBL/GenBank/DDBJ databases">
        <authorList>
            <person name="Ivanova A."/>
        </authorList>
    </citation>
    <scope>NUCLEOTIDE SEQUENCE [LARGE SCALE GENOMIC DNA]</scope>
    <source>
        <strain evidence="2 3">G18</strain>
    </source>
</reference>
<dbReference type="Pfam" id="PF00669">
    <property type="entry name" value="Flagellin_N"/>
    <property type="match status" value="1"/>
</dbReference>
<dbReference type="InterPro" id="IPR001029">
    <property type="entry name" value="Flagellin_N"/>
</dbReference>